<dbReference type="Pfam" id="PF00028">
    <property type="entry name" value="Cadherin"/>
    <property type="match status" value="1"/>
</dbReference>
<name>A0AAN5CE93_9BILA</name>
<organism evidence="7 8">
    <name type="scientific">Pristionchus mayeri</name>
    <dbReference type="NCBI Taxonomy" id="1317129"/>
    <lineage>
        <taxon>Eukaryota</taxon>
        <taxon>Metazoa</taxon>
        <taxon>Ecdysozoa</taxon>
        <taxon>Nematoda</taxon>
        <taxon>Chromadorea</taxon>
        <taxon>Rhabditida</taxon>
        <taxon>Rhabditina</taxon>
        <taxon>Diplogasteromorpha</taxon>
        <taxon>Diplogasteroidea</taxon>
        <taxon>Neodiplogasteridae</taxon>
        <taxon>Pristionchus</taxon>
    </lineage>
</organism>
<dbReference type="InterPro" id="IPR015919">
    <property type="entry name" value="Cadherin-like_sf"/>
</dbReference>
<evidence type="ECO:0000313" key="8">
    <source>
        <dbReference type="Proteomes" id="UP001328107"/>
    </source>
</evidence>
<dbReference type="GO" id="GO:0005509">
    <property type="term" value="F:calcium ion binding"/>
    <property type="evidence" value="ECO:0007669"/>
    <property type="project" value="UniProtKB-UniRule"/>
</dbReference>
<protein>
    <recommendedName>
        <fullName evidence="6">Cadherin domain-containing protein</fullName>
    </recommendedName>
</protein>
<gene>
    <name evidence="7" type="ORF">PMAYCL1PPCAC_12515</name>
</gene>
<accession>A0AAN5CE93</accession>
<feature type="domain" description="Cadherin" evidence="6">
    <location>
        <begin position="9"/>
        <end position="87"/>
    </location>
</feature>
<dbReference type="GO" id="GO:0005886">
    <property type="term" value="C:plasma membrane"/>
    <property type="evidence" value="ECO:0007669"/>
    <property type="project" value="TreeGrafter"/>
</dbReference>
<keyword evidence="4" id="KW-0325">Glycoprotein</keyword>
<keyword evidence="3" id="KW-0472">Membrane</keyword>
<dbReference type="EMBL" id="BTRK01000003">
    <property type="protein sequence ID" value="GMR42320.1"/>
    <property type="molecule type" value="Genomic_DNA"/>
</dbReference>
<dbReference type="Gene3D" id="2.60.40.60">
    <property type="entry name" value="Cadherins"/>
    <property type="match status" value="1"/>
</dbReference>
<comment type="subcellular location">
    <subcellularLocation>
        <location evidence="1">Membrane</location>
        <topology evidence="1">Single-pass membrane protein</topology>
    </subcellularLocation>
</comment>
<dbReference type="GO" id="GO:0007156">
    <property type="term" value="P:homophilic cell adhesion via plasma membrane adhesion molecules"/>
    <property type="evidence" value="ECO:0007669"/>
    <property type="project" value="InterPro"/>
</dbReference>
<comment type="caution">
    <text evidence="7">The sequence shown here is derived from an EMBL/GenBank/DDBJ whole genome shotgun (WGS) entry which is preliminary data.</text>
</comment>
<evidence type="ECO:0000259" key="6">
    <source>
        <dbReference type="PROSITE" id="PS50268"/>
    </source>
</evidence>
<dbReference type="InterPro" id="IPR002126">
    <property type="entry name" value="Cadherin-like_dom"/>
</dbReference>
<feature type="non-terminal residue" evidence="7">
    <location>
        <position position="1"/>
    </location>
</feature>
<dbReference type="PROSITE" id="PS50268">
    <property type="entry name" value="CADHERIN_2"/>
    <property type="match status" value="1"/>
</dbReference>
<keyword evidence="8" id="KW-1185">Reference proteome</keyword>
<evidence type="ECO:0000256" key="4">
    <source>
        <dbReference type="ARBA" id="ARBA00023180"/>
    </source>
</evidence>
<evidence type="ECO:0000256" key="5">
    <source>
        <dbReference type="PROSITE-ProRule" id="PRU00043"/>
    </source>
</evidence>
<evidence type="ECO:0000256" key="1">
    <source>
        <dbReference type="ARBA" id="ARBA00004167"/>
    </source>
</evidence>
<dbReference type="PANTHER" id="PTHR24028:SF328">
    <property type="entry name" value="CADHERIN-3"/>
    <property type="match status" value="1"/>
</dbReference>
<evidence type="ECO:0000256" key="2">
    <source>
        <dbReference type="ARBA" id="ARBA00022692"/>
    </source>
</evidence>
<dbReference type="CDD" id="cd11304">
    <property type="entry name" value="Cadherin_repeat"/>
    <property type="match status" value="1"/>
</dbReference>
<keyword evidence="3" id="KW-1133">Transmembrane helix</keyword>
<evidence type="ECO:0000313" key="7">
    <source>
        <dbReference type="EMBL" id="GMR42320.1"/>
    </source>
</evidence>
<keyword evidence="5" id="KW-0106">Calcium</keyword>
<sequence>DENDNRPTCEEGRVIEIGEDARLGSVVSTLHSEDGDEGSNGMVVFTLTNNLQTFHLNGQTGELTLLRPLDAESESILSLDYSVSDLGILHYLPSVPPN</sequence>
<reference evidence="8" key="1">
    <citation type="submission" date="2022-10" db="EMBL/GenBank/DDBJ databases">
        <title>Genome assembly of Pristionchus species.</title>
        <authorList>
            <person name="Yoshida K."/>
            <person name="Sommer R.J."/>
        </authorList>
    </citation>
    <scope>NUCLEOTIDE SEQUENCE [LARGE SCALE GENOMIC DNA]</scope>
    <source>
        <strain evidence="8">RS5460</strain>
    </source>
</reference>
<proteinExistence type="predicted"/>
<dbReference type="InterPro" id="IPR050174">
    <property type="entry name" value="Protocadherin/Cadherin-CA"/>
</dbReference>
<keyword evidence="2" id="KW-0812">Transmembrane</keyword>
<dbReference type="AlphaFoldDB" id="A0AAN5CE93"/>
<dbReference type="Proteomes" id="UP001328107">
    <property type="component" value="Unassembled WGS sequence"/>
</dbReference>
<dbReference type="SUPFAM" id="SSF49313">
    <property type="entry name" value="Cadherin-like"/>
    <property type="match status" value="1"/>
</dbReference>
<dbReference type="PANTHER" id="PTHR24028">
    <property type="entry name" value="CADHERIN-87A"/>
    <property type="match status" value="1"/>
</dbReference>
<evidence type="ECO:0000256" key="3">
    <source>
        <dbReference type="ARBA" id="ARBA00022989"/>
    </source>
</evidence>